<organism evidence="1">
    <name type="scientific">Oikopleura dioica</name>
    <name type="common">Tunicate</name>
    <dbReference type="NCBI Taxonomy" id="34765"/>
    <lineage>
        <taxon>Eukaryota</taxon>
        <taxon>Metazoa</taxon>
        <taxon>Chordata</taxon>
        <taxon>Tunicata</taxon>
        <taxon>Appendicularia</taxon>
        <taxon>Copelata</taxon>
        <taxon>Oikopleuridae</taxon>
        <taxon>Oikopleura</taxon>
    </lineage>
</organism>
<dbReference type="EMBL" id="FN653020">
    <property type="protein sequence ID" value="CBY23109.1"/>
    <property type="molecule type" value="Genomic_DNA"/>
</dbReference>
<dbReference type="AlphaFoldDB" id="E4X011"/>
<keyword evidence="2" id="KW-1185">Reference proteome</keyword>
<dbReference type="Proteomes" id="UP000001307">
    <property type="component" value="Unassembled WGS sequence"/>
</dbReference>
<protein>
    <submittedName>
        <fullName evidence="1">Uncharacterized protein</fullName>
    </submittedName>
</protein>
<reference evidence="1" key="1">
    <citation type="journal article" date="2010" name="Science">
        <title>Plasticity of animal genome architecture unmasked by rapid evolution of a pelagic tunicate.</title>
        <authorList>
            <person name="Denoeud F."/>
            <person name="Henriet S."/>
            <person name="Mungpakdee S."/>
            <person name="Aury J.M."/>
            <person name="Da Silva C."/>
            <person name="Brinkmann H."/>
            <person name="Mikhaleva J."/>
            <person name="Olsen L.C."/>
            <person name="Jubin C."/>
            <person name="Canestro C."/>
            <person name="Bouquet J.M."/>
            <person name="Danks G."/>
            <person name="Poulain J."/>
            <person name="Campsteijn C."/>
            <person name="Adamski M."/>
            <person name="Cross I."/>
            <person name="Yadetie F."/>
            <person name="Muffato M."/>
            <person name="Louis A."/>
            <person name="Butcher S."/>
            <person name="Tsagkogeorga G."/>
            <person name="Konrad A."/>
            <person name="Singh S."/>
            <person name="Jensen M.F."/>
            <person name="Cong E.H."/>
            <person name="Eikeseth-Otteraa H."/>
            <person name="Noel B."/>
            <person name="Anthouard V."/>
            <person name="Porcel B.M."/>
            <person name="Kachouri-Lafond R."/>
            <person name="Nishino A."/>
            <person name="Ugolini M."/>
            <person name="Chourrout P."/>
            <person name="Nishida H."/>
            <person name="Aasland R."/>
            <person name="Huzurbazar S."/>
            <person name="Westhof E."/>
            <person name="Delsuc F."/>
            <person name="Lehrach H."/>
            <person name="Reinhardt R."/>
            <person name="Weissenbach J."/>
            <person name="Roy S.W."/>
            <person name="Artiguenave F."/>
            <person name="Postlethwait J.H."/>
            <person name="Manak J.R."/>
            <person name="Thompson E.M."/>
            <person name="Jaillon O."/>
            <person name="Du Pasquier L."/>
            <person name="Boudinot P."/>
            <person name="Liberles D.A."/>
            <person name="Volff J.N."/>
            <person name="Philippe H."/>
            <person name="Lenhard B."/>
            <person name="Roest Crollius H."/>
            <person name="Wincker P."/>
            <person name="Chourrout D."/>
        </authorList>
    </citation>
    <scope>NUCLEOTIDE SEQUENCE [LARGE SCALE GENOMIC DNA]</scope>
</reference>
<evidence type="ECO:0000313" key="2">
    <source>
        <dbReference type="Proteomes" id="UP000001307"/>
    </source>
</evidence>
<dbReference type="InParanoid" id="E4X011"/>
<proteinExistence type="predicted"/>
<accession>E4X011</accession>
<gene>
    <name evidence="1" type="ORF">GSOID_T00015037001</name>
</gene>
<evidence type="ECO:0000313" key="1">
    <source>
        <dbReference type="EMBL" id="CBY23109.1"/>
    </source>
</evidence>
<name>E4X011_OIKDI</name>
<sequence length="187" mass="20619">MIELPCSTNSKMMLAPAADKLGLIWNTQSAVWLQNAFEHFAVSTAGRIVKLDVSWSSSSPPGKETFRKIHQEESITIDFEPLTTPGLAAIASDVKLFGVMPLNCDSNVDAFYAVTNDKFMLLTFTNTSDSTWTSELLDQTALHQEFFLNSGFSGDPTASGFKDFYINKKCEISVMEFPLGLKATVQN</sequence>